<sequence length="262" mass="30149">MRSDAKVHGAVEGRIAREAYANCRVHKNCVDAFCEFRRLSWELRAAREKETASGRGERVSAEEWVRAAAAEEAEWNEAAEEERRKQRAAAAKDTRRMELAARNALTQREIRRANAAKRERLEGDLGKRQGDAAISKIDTEEEKEYRAALDLFHKRLGLVRSVTRRRALLLSRGPTVEVDPATSKVTRVLRGKDLQKALRREAQKKDLLYQQRRQRTFIVPYKGPDVGNMYRTPRLLEDVWLYEDDTVAKPNKADLIHIAVQM</sequence>
<dbReference type="Proteomes" id="UP000009170">
    <property type="component" value="Unassembled WGS sequence"/>
</dbReference>
<dbReference type="AlphaFoldDB" id="A0A090M4B2"/>
<evidence type="ECO:0000313" key="3">
    <source>
        <dbReference type="Proteomes" id="UP000009170"/>
    </source>
</evidence>
<accession>A0A090M4B2</accession>
<feature type="coiled-coil region" evidence="1">
    <location>
        <begin position="65"/>
        <end position="96"/>
    </location>
</feature>
<protein>
    <submittedName>
        <fullName evidence="2">Unnamed product</fullName>
    </submittedName>
</protein>
<proteinExistence type="predicted"/>
<dbReference type="KEGG" id="ota:OT_ostta09g01920"/>
<keyword evidence="3" id="KW-1185">Reference proteome</keyword>
<evidence type="ECO:0000256" key="1">
    <source>
        <dbReference type="SAM" id="Coils"/>
    </source>
</evidence>
<reference evidence="2 3" key="2">
    <citation type="journal article" date="2014" name="BMC Genomics">
        <title>An improved genome of the model marine alga Ostreococcus tauri unfolds by assessing Illumina de novo assemblies.</title>
        <authorList>
            <person name="Blanc-Mathieu R."/>
            <person name="Verhelst B."/>
            <person name="Derelle E."/>
            <person name="Rombauts S."/>
            <person name="Bouget F.Y."/>
            <person name="Carre I."/>
            <person name="Chateau A."/>
            <person name="Eyre-Walker A."/>
            <person name="Grimsley N."/>
            <person name="Moreau H."/>
            <person name="Piegu B."/>
            <person name="Rivals E."/>
            <person name="Schackwitz W."/>
            <person name="Van de Peer Y."/>
            <person name="Piganeau G."/>
        </authorList>
    </citation>
    <scope>NUCLEOTIDE SEQUENCE [LARGE SCALE GENOMIC DNA]</scope>
    <source>
        <strain evidence="3">OTTH 0595 / CCAP 157/2 / RCC745</strain>
    </source>
</reference>
<organism evidence="2 3">
    <name type="scientific">Ostreococcus tauri</name>
    <name type="common">Marine green alga</name>
    <dbReference type="NCBI Taxonomy" id="70448"/>
    <lineage>
        <taxon>Eukaryota</taxon>
        <taxon>Viridiplantae</taxon>
        <taxon>Chlorophyta</taxon>
        <taxon>Mamiellophyceae</taxon>
        <taxon>Mamiellales</taxon>
        <taxon>Bathycoccaceae</taxon>
        <taxon>Ostreococcus</taxon>
    </lineage>
</organism>
<dbReference type="InParanoid" id="A0A090M4B2"/>
<reference evidence="3" key="1">
    <citation type="journal article" date="2006" name="Proc. Natl. Acad. Sci. U.S.A.">
        <title>Genome analysis of the smallest free-living eukaryote Ostreococcus tauri unveils many unique features.</title>
        <authorList>
            <person name="Derelle E."/>
            <person name="Ferraz C."/>
            <person name="Rombauts S."/>
            <person name="Rouze P."/>
            <person name="Worden A.Z."/>
            <person name="Robbens S."/>
            <person name="Partensky F."/>
            <person name="Degroeve S."/>
            <person name="Echeynie S."/>
            <person name="Cooke R."/>
            <person name="Saeys Y."/>
            <person name="Wuyts J."/>
            <person name="Jabbari K."/>
            <person name="Bowler C."/>
            <person name="Panaud O."/>
            <person name="Piegu B."/>
            <person name="Ball S.G."/>
            <person name="Ral J.-P."/>
            <person name="Bouget F.-Y."/>
            <person name="Piganeau G."/>
            <person name="De Baets B."/>
            <person name="Picard A."/>
            <person name="Delseny M."/>
            <person name="Demaille J."/>
            <person name="Van de Peer Y."/>
            <person name="Moreau H."/>
        </authorList>
    </citation>
    <scope>NUCLEOTIDE SEQUENCE [LARGE SCALE GENOMIC DNA]</scope>
    <source>
        <strain evidence="3">OTTH 0595 / CCAP 157/2 / RCC745</strain>
    </source>
</reference>
<evidence type="ECO:0000313" key="2">
    <source>
        <dbReference type="EMBL" id="CEF99036.1"/>
    </source>
</evidence>
<dbReference type="OrthoDB" id="10526056at2759"/>
<gene>
    <name evidence="2" type="ORF">OT_ostta09g01920</name>
</gene>
<dbReference type="RefSeq" id="XP_022839610.1">
    <property type="nucleotide sequence ID" value="XM_022983335.1"/>
</dbReference>
<name>A0A090M4B2_OSTTA</name>
<keyword evidence="1" id="KW-0175">Coiled coil</keyword>
<comment type="caution">
    <text evidence="2">The sequence shown here is derived from an EMBL/GenBank/DDBJ whole genome shotgun (WGS) entry which is preliminary data.</text>
</comment>
<dbReference type="EMBL" id="CAID01000009">
    <property type="protein sequence ID" value="CEF99036.1"/>
    <property type="molecule type" value="Genomic_DNA"/>
</dbReference>
<dbReference type="GeneID" id="34946118"/>